<evidence type="ECO:0000313" key="3">
    <source>
        <dbReference type="Proteomes" id="UP000598820"/>
    </source>
</evidence>
<dbReference type="EMBL" id="JACWZY010000018">
    <property type="protein sequence ID" value="MBD2702951.1"/>
    <property type="molecule type" value="Genomic_DNA"/>
</dbReference>
<protein>
    <submittedName>
        <fullName evidence="2">Uncharacterized protein</fullName>
    </submittedName>
</protein>
<name>A0A926Y4B7_9BACT</name>
<organism evidence="2 3">
    <name type="scientific">Spirosoma profusum</name>
    <dbReference type="NCBI Taxonomy" id="2771354"/>
    <lineage>
        <taxon>Bacteria</taxon>
        <taxon>Pseudomonadati</taxon>
        <taxon>Bacteroidota</taxon>
        <taxon>Cytophagia</taxon>
        <taxon>Cytophagales</taxon>
        <taxon>Cytophagaceae</taxon>
        <taxon>Spirosoma</taxon>
    </lineage>
</organism>
<reference evidence="2" key="1">
    <citation type="submission" date="2020-09" db="EMBL/GenBank/DDBJ databases">
        <authorList>
            <person name="Kim M.K."/>
        </authorList>
    </citation>
    <scope>NUCLEOTIDE SEQUENCE</scope>
    <source>
        <strain evidence="2">BT702</strain>
    </source>
</reference>
<accession>A0A926Y4B7</accession>
<evidence type="ECO:0000313" key="2">
    <source>
        <dbReference type="EMBL" id="MBD2702951.1"/>
    </source>
</evidence>
<keyword evidence="1" id="KW-1133">Transmembrane helix</keyword>
<comment type="caution">
    <text evidence="2">The sequence shown here is derived from an EMBL/GenBank/DDBJ whole genome shotgun (WGS) entry which is preliminary data.</text>
</comment>
<keyword evidence="1" id="KW-0472">Membrane</keyword>
<gene>
    <name evidence="2" type="ORF">IC229_20055</name>
</gene>
<dbReference type="AlphaFoldDB" id="A0A926Y4B7"/>
<sequence length="148" mass="16644">MKPSLLVPLIIVGFSIFFVSLWSGIVYLLSYLSGWQTLASQYRVQPRQEGIESNVYGRVGFVNYNGVLKVACTEQGLYLSVMNVFSLGHPPILIPWSSVHDIREQHLLFQATVVFNADSTRITLPSRFMTPIRQYTSGRIQPSGSPYS</sequence>
<proteinExistence type="predicted"/>
<keyword evidence="3" id="KW-1185">Reference proteome</keyword>
<evidence type="ECO:0000256" key="1">
    <source>
        <dbReference type="SAM" id="Phobius"/>
    </source>
</evidence>
<dbReference type="Proteomes" id="UP000598820">
    <property type="component" value="Unassembled WGS sequence"/>
</dbReference>
<feature type="transmembrane region" description="Helical" evidence="1">
    <location>
        <begin position="6"/>
        <end position="29"/>
    </location>
</feature>
<keyword evidence="1" id="KW-0812">Transmembrane</keyword>
<dbReference type="RefSeq" id="WP_190888798.1">
    <property type="nucleotide sequence ID" value="NZ_JACWZY010000018.1"/>
</dbReference>